<evidence type="ECO:0000313" key="2">
    <source>
        <dbReference type="EMBL" id="OEU09739.1"/>
    </source>
</evidence>
<dbReference type="EMBL" id="KV784374">
    <property type="protein sequence ID" value="OEU09739.1"/>
    <property type="molecule type" value="Genomic_DNA"/>
</dbReference>
<evidence type="ECO:0000313" key="3">
    <source>
        <dbReference type="Proteomes" id="UP000095751"/>
    </source>
</evidence>
<proteinExistence type="predicted"/>
<dbReference type="AlphaFoldDB" id="A0A1E7EV55"/>
<keyword evidence="1" id="KW-0732">Signal</keyword>
<feature type="signal peptide" evidence="1">
    <location>
        <begin position="1"/>
        <end position="34"/>
    </location>
</feature>
<keyword evidence="3" id="KW-1185">Reference proteome</keyword>
<sequence length="219" mass="23813">MLLSLQKQMISLLSQLLLTTTTILLLTTTPVVSADDENVIDIVGDAVIDDTPNLPTFLPKECSDNLDNLLPCWLDNNDECSNCAISDDGSLEGFLEFFKPPDTIFDTKYDSFFSTATTSTSSLECSDIETPICPTINCCTSCEESILELYECWLLVQSEDDERVSIISDNDNDNGSNSTGASSSSVLLLENCTFECNIDTNTTTNTTTARGTSILPPPV</sequence>
<gene>
    <name evidence="2" type="ORF">FRACYDRAFT_247996</name>
</gene>
<feature type="chain" id="PRO_5009192280" evidence="1">
    <location>
        <begin position="35"/>
        <end position="219"/>
    </location>
</feature>
<organism evidence="2 3">
    <name type="scientific">Fragilariopsis cylindrus CCMP1102</name>
    <dbReference type="NCBI Taxonomy" id="635003"/>
    <lineage>
        <taxon>Eukaryota</taxon>
        <taxon>Sar</taxon>
        <taxon>Stramenopiles</taxon>
        <taxon>Ochrophyta</taxon>
        <taxon>Bacillariophyta</taxon>
        <taxon>Bacillariophyceae</taxon>
        <taxon>Bacillariophycidae</taxon>
        <taxon>Bacillariales</taxon>
        <taxon>Bacillariaceae</taxon>
        <taxon>Fragilariopsis</taxon>
    </lineage>
</organism>
<accession>A0A1E7EV55</accession>
<name>A0A1E7EV55_9STRA</name>
<evidence type="ECO:0000256" key="1">
    <source>
        <dbReference type="SAM" id="SignalP"/>
    </source>
</evidence>
<protein>
    <submittedName>
        <fullName evidence="2">Uncharacterized protein</fullName>
    </submittedName>
</protein>
<reference evidence="2 3" key="1">
    <citation type="submission" date="2016-09" db="EMBL/GenBank/DDBJ databases">
        <title>Extensive genetic diversity and differential bi-allelic expression allows diatom success in the polar Southern Ocean.</title>
        <authorList>
            <consortium name="DOE Joint Genome Institute"/>
            <person name="Mock T."/>
            <person name="Otillar R.P."/>
            <person name="Strauss J."/>
            <person name="Dupont C."/>
            <person name="Frickenhaus S."/>
            <person name="Maumus F."/>
            <person name="Mcmullan M."/>
            <person name="Sanges R."/>
            <person name="Schmutz J."/>
            <person name="Toseland A."/>
            <person name="Valas R."/>
            <person name="Veluchamy A."/>
            <person name="Ward B.J."/>
            <person name="Allen A."/>
            <person name="Barry K."/>
            <person name="Falciatore A."/>
            <person name="Ferrante M."/>
            <person name="Fortunato A.E."/>
            <person name="Gloeckner G."/>
            <person name="Gruber A."/>
            <person name="Hipkin R."/>
            <person name="Janech M."/>
            <person name="Kroth P."/>
            <person name="Leese F."/>
            <person name="Lindquist E."/>
            <person name="Lyon B.R."/>
            <person name="Martin J."/>
            <person name="Mayer C."/>
            <person name="Parker M."/>
            <person name="Quesneville H."/>
            <person name="Raymond J."/>
            <person name="Uhlig C."/>
            <person name="Valentin K.U."/>
            <person name="Worden A.Z."/>
            <person name="Armbrust E.V."/>
            <person name="Bowler C."/>
            <person name="Green B."/>
            <person name="Moulton V."/>
            <person name="Van Oosterhout C."/>
            <person name="Grigoriev I."/>
        </authorList>
    </citation>
    <scope>NUCLEOTIDE SEQUENCE [LARGE SCALE GENOMIC DNA]</scope>
    <source>
        <strain evidence="2 3">CCMP1102</strain>
    </source>
</reference>
<dbReference type="Proteomes" id="UP000095751">
    <property type="component" value="Unassembled WGS sequence"/>
</dbReference>
<dbReference type="KEGG" id="fcy:FRACYDRAFT_247996"/>
<dbReference type="InParanoid" id="A0A1E7EV55"/>